<proteinExistence type="inferred from homology"/>
<accession>A0A9W8I2U6</accession>
<protein>
    <recommendedName>
        <fullName evidence="2 3">Vacuolar protein sorting-associated protein 29</fullName>
    </recommendedName>
</protein>
<dbReference type="SUPFAM" id="SSF56300">
    <property type="entry name" value="Metallo-dependent phosphatases"/>
    <property type="match status" value="1"/>
</dbReference>
<evidence type="ECO:0000256" key="1">
    <source>
        <dbReference type="ARBA" id="ARBA00005945"/>
    </source>
</evidence>
<feature type="compositionally biased region" description="Low complexity" evidence="4">
    <location>
        <begin position="62"/>
        <end position="73"/>
    </location>
</feature>
<gene>
    <name evidence="6" type="primary">vps29</name>
    <name evidence="6" type="ORF">IWW36_004822</name>
</gene>
<comment type="caution">
    <text evidence="6">The sequence shown here is derived from an EMBL/GenBank/DDBJ whole genome shotgun (WGS) entry which is preliminary data.</text>
</comment>
<dbReference type="Pfam" id="PF12850">
    <property type="entry name" value="Metallophos_2"/>
    <property type="match status" value="1"/>
</dbReference>
<organism evidence="6 7">
    <name type="scientific">Coemansia brasiliensis</name>
    <dbReference type="NCBI Taxonomy" id="2650707"/>
    <lineage>
        <taxon>Eukaryota</taxon>
        <taxon>Fungi</taxon>
        <taxon>Fungi incertae sedis</taxon>
        <taxon>Zoopagomycota</taxon>
        <taxon>Kickxellomycotina</taxon>
        <taxon>Kickxellomycetes</taxon>
        <taxon>Kickxellales</taxon>
        <taxon>Kickxellaceae</taxon>
        <taxon>Coemansia</taxon>
    </lineage>
</organism>
<dbReference type="Proteomes" id="UP001139887">
    <property type="component" value="Unassembled WGS sequence"/>
</dbReference>
<dbReference type="EMBL" id="JANBUW010000827">
    <property type="protein sequence ID" value="KAJ2845334.1"/>
    <property type="molecule type" value="Genomic_DNA"/>
</dbReference>
<dbReference type="Gene3D" id="3.60.21.10">
    <property type="match status" value="1"/>
</dbReference>
<name>A0A9W8I2U6_9FUNG</name>
<evidence type="ECO:0000259" key="5">
    <source>
        <dbReference type="Pfam" id="PF12850"/>
    </source>
</evidence>
<feature type="compositionally biased region" description="Basic and acidic residues" evidence="4">
    <location>
        <begin position="116"/>
        <end position="137"/>
    </location>
</feature>
<feature type="compositionally biased region" description="Polar residues" evidence="4">
    <location>
        <begin position="12"/>
        <end position="23"/>
    </location>
</feature>
<evidence type="ECO:0000313" key="7">
    <source>
        <dbReference type="Proteomes" id="UP001139887"/>
    </source>
</evidence>
<dbReference type="OrthoDB" id="10258130at2759"/>
<feature type="region of interest" description="Disordered" evidence="4">
    <location>
        <begin position="112"/>
        <end position="137"/>
    </location>
</feature>
<keyword evidence="7" id="KW-1185">Reference proteome</keyword>
<evidence type="ECO:0000256" key="4">
    <source>
        <dbReference type="SAM" id="MobiDB-lite"/>
    </source>
</evidence>
<dbReference type="InterPro" id="IPR029052">
    <property type="entry name" value="Metallo-depent_PP-like"/>
</dbReference>
<feature type="region of interest" description="Disordered" evidence="4">
    <location>
        <begin position="1"/>
        <end position="23"/>
    </location>
</feature>
<dbReference type="InterPro" id="IPR024654">
    <property type="entry name" value="Calcineurin-like_PHP_lpxH"/>
</dbReference>
<reference evidence="6" key="1">
    <citation type="submission" date="2022-07" db="EMBL/GenBank/DDBJ databases">
        <title>Phylogenomic reconstructions and comparative analyses of Kickxellomycotina fungi.</title>
        <authorList>
            <person name="Reynolds N.K."/>
            <person name="Stajich J.E."/>
            <person name="Barry K."/>
            <person name="Grigoriev I.V."/>
            <person name="Crous P."/>
            <person name="Smith M.E."/>
        </authorList>
    </citation>
    <scope>NUCLEOTIDE SEQUENCE</scope>
    <source>
        <strain evidence="6">NRRL 1566</strain>
    </source>
</reference>
<sequence>MDVVGDADTEFPSLTTGADGNQNGSLLSASSVDAWTLGSASTAAVAGTSEKEGVNQNAYQQGPSSPAAASGSSASVAARLDPLIADRFKLLNPQTPYHLFVAGKVQAARLKQAVTARERQKQHSHTEEKPGDESPEVHDAIRRINDIWDKHAVGADIAAIESRLDDIINRATLEYLQSITPELYAVRGEFDTGKQAPQSLRIEEEGLRVGLTSGYSMVPSLGDVDTLAATARQMDVDILVTGSTHRFEAYEEQGRFFINPGSITGAFSPMEAQPIPSFVLMEMRVDRELIAYVYQLVNDEVVVDRIEYRKERD</sequence>
<evidence type="ECO:0000256" key="2">
    <source>
        <dbReference type="ARBA" id="ARBA00017767"/>
    </source>
</evidence>
<feature type="domain" description="Calcineurin-like phosphoesterase" evidence="5">
    <location>
        <begin position="164"/>
        <end position="283"/>
    </location>
</feature>
<feature type="region of interest" description="Disordered" evidence="4">
    <location>
        <begin position="48"/>
        <end position="73"/>
    </location>
</feature>
<dbReference type="PANTHER" id="PTHR11124">
    <property type="entry name" value="VACUOLAR SORTING PROTEIN VPS29"/>
    <property type="match status" value="1"/>
</dbReference>
<evidence type="ECO:0000256" key="3">
    <source>
        <dbReference type="RuleBase" id="RU362040"/>
    </source>
</evidence>
<evidence type="ECO:0000313" key="6">
    <source>
        <dbReference type="EMBL" id="KAJ2845334.1"/>
    </source>
</evidence>
<dbReference type="InterPro" id="IPR000979">
    <property type="entry name" value="Phosphodiesterase_MJ0936/Vps29"/>
</dbReference>
<dbReference type="AlphaFoldDB" id="A0A9W8I2U6"/>
<comment type="similarity">
    <text evidence="1 3">Belongs to the VPS29 family.</text>
</comment>
<dbReference type="NCBIfam" id="TIGR00040">
    <property type="entry name" value="yfcE"/>
    <property type="match status" value="1"/>
</dbReference>